<sequence length="276" mass="31768">MAFRKKGTTKNPSSFRKKFFVIFISSLLVLFIMPLLKLNGSSDNAKAIQNLKVSPVSKIKLTTTKKPLITTYNGKTQKVMYLTFDDGVSKYEKDIVNILEKNNVKATFFLIGTTLKEYPHNPQSLLQKGEYVGMHSMSHNYKKLYIEGHFTEEMLTEQKLLKGLTGKEIHLVRPPYGSKPGLTLDERNQLANSGLKMWDWTIDSYDWNLPHNPKQIINNVLRHANRNVEVVLLHEKKQTVEALPSIIKGLKAKGYTFKAYDEDQHFPLNFWHDGRL</sequence>
<evidence type="ECO:0000313" key="3">
    <source>
        <dbReference type="EMBL" id="MBP0724721.1"/>
    </source>
</evidence>
<organism evidence="3 4">
    <name type="scientific">Gottfriedia endophytica</name>
    <dbReference type="NCBI Taxonomy" id="2820819"/>
    <lineage>
        <taxon>Bacteria</taxon>
        <taxon>Bacillati</taxon>
        <taxon>Bacillota</taxon>
        <taxon>Bacilli</taxon>
        <taxon>Bacillales</taxon>
        <taxon>Bacillaceae</taxon>
        <taxon>Gottfriedia</taxon>
    </lineage>
</organism>
<dbReference type="GO" id="GO:0005975">
    <property type="term" value="P:carbohydrate metabolic process"/>
    <property type="evidence" value="ECO:0007669"/>
    <property type="project" value="InterPro"/>
</dbReference>
<dbReference type="RefSeq" id="WP_209403529.1">
    <property type="nucleotide sequence ID" value="NZ_JAGIYQ010000003.1"/>
</dbReference>
<dbReference type="PROSITE" id="PS51677">
    <property type="entry name" value="NODB"/>
    <property type="match status" value="1"/>
</dbReference>
<dbReference type="CDD" id="cd10944">
    <property type="entry name" value="CE4_SmPgdA_like"/>
    <property type="match status" value="1"/>
</dbReference>
<dbReference type="Proteomes" id="UP000682134">
    <property type="component" value="Unassembled WGS sequence"/>
</dbReference>
<dbReference type="AlphaFoldDB" id="A0A940NPW2"/>
<keyword evidence="1" id="KW-0472">Membrane</keyword>
<proteinExistence type="predicted"/>
<comment type="caution">
    <text evidence="3">The sequence shown here is derived from an EMBL/GenBank/DDBJ whole genome shotgun (WGS) entry which is preliminary data.</text>
</comment>
<dbReference type="InterPro" id="IPR011330">
    <property type="entry name" value="Glyco_hydro/deAcase_b/a-brl"/>
</dbReference>
<evidence type="ECO:0000313" key="4">
    <source>
        <dbReference type="Proteomes" id="UP000682134"/>
    </source>
</evidence>
<accession>A0A940NPW2</accession>
<reference evidence="3" key="1">
    <citation type="submission" date="2021-04" db="EMBL/GenBank/DDBJ databases">
        <title>Genome seq and assembly of Bacillus sp.</title>
        <authorList>
            <person name="Chhetri G."/>
        </authorList>
    </citation>
    <scope>NUCLEOTIDE SEQUENCE</scope>
    <source>
        <strain evidence="3">RG28</strain>
    </source>
</reference>
<keyword evidence="1" id="KW-1133">Transmembrane helix</keyword>
<dbReference type="Gene3D" id="3.20.20.370">
    <property type="entry name" value="Glycoside hydrolase/deacetylase"/>
    <property type="match status" value="1"/>
</dbReference>
<dbReference type="EMBL" id="JAGIYQ010000003">
    <property type="protein sequence ID" value="MBP0724721.1"/>
    <property type="molecule type" value="Genomic_DNA"/>
</dbReference>
<gene>
    <name evidence="3" type="ORF">J5Y03_05900</name>
</gene>
<feature type="domain" description="NodB homology" evidence="2">
    <location>
        <begin position="78"/>
        <end position="258"/>
    </location>
</feature>
<evidence type="ECO:0000259" key="2">
    <source>
        <dbReference type="PROSITE" id="PS51677"/>
    </source>
</evidence>
<dbReference type="PANTHER" id="PTHR10587:SF125">
    <property type="entry name" value="POLYSACCHARIDE DEACETYLASE YHEN-RELATED"/>
    <property type="match status" value="1"/>
</dbReference>
<dbReference type="SUPFAM" id="SSF88713">
    <property type="entry name" value="Glycoside hydrolase/deacetylase"/>
    <property type="match status" value="1"/>
</dbReference>
<protein>
    <submittedName>
        <fullName evidence="3">Polysaccharide deacetylase</fullName>
    </submittedName>
</protein>
<feature type="transmembrane region" description="Helical" evidence="1">
    <location>
        <begin position="20"/>
        <end position="36"/>
    </location>
</feature>
<dbReference type="Pfam" id="PF01522">
    <property type="entry name" value="Polysacc_deac_1"/>
    <property type="match status" value="1"/>
</dbReference>
<dbReference type="PANTHER" id="PTHR10587">
    <property type="entry name" value="GLYCOSYL TRANSFERASE-RELATED"/>
    <property type="match status" value="1"/>
</dbReference>
<evidence type="ECO:0000256" key="1">
    <source>
        <dbReference type="SAM" id="Phobius"/>
    </source>
</evidence>
<dbReference type="InterPro" id="IPR002509">
    <property type="entry name" value="NODB_dom"/>
</dbReference>
<name>A0A940NPW2_9BACI</name>
<dbReference type="InterPro" id="IPR050248">
    <property type="entry name" value="Polysacc_deacetylase_ArnD"/>
</dbReference>
<dbReference type="GO" id="GO:0016810">
    <property type="term" value="F:hydrolase activity, acting on carbon-nitrogen (but not peptide) bonds"/>
    <property type="evidence" value="ECO:0007669"/>
    <property type="project" value="InterPro"/>
</dbReference>
<keyword evidence="1" id="KW-0812">Transmembrane</keyword>
<keyword evidence="4" id="KW-1185">Reference proteome</keyword>